<protein>
    <recommendedName>
        <fullName evidence="3">DUF2993 domain-containing protein</fullName>
    </recommendedName>
</protein>
<reference evidence="1 2" key="1">
    <citation type="submission" date="2016-07" db="EMBL/GenBank/DDBJ databases">
        <title>High microdiversification within the ubiquitous acI lineage of Actinobacteria.</title>
        <authorList>
            <person name="Neuenschwander S.M."/>
            <person name="Salcher M."/>
            <person name="Ghai R."/>
            <person name="Pernthaler J."/>
        </authorList>
    </citation>
    <scope>NUCLEOTIDE SEQUENCE [LARGE SCALE GENOMIC DNA]</scope>
    <source>
        <strain evidence="1">MMS-IA-56</strain>
    </source>
</reference>
<dbReference type="OrthoDB" id="5189113at2"/>
<name>A0A249KIK6_9ACTN</name>
<dbReference type="AlphaFoldDB" id="A0A249KIK6"/>
<dbReference type="RefSeq" id="WP_095674099.1">
    <property type="nucleotide sequence ID" value="NZ_CP016773.1"/>
</dbReference>
<proteinExistence type="predicted"/>
<accession>A0A249KIK6</accession>
<gene>
    <name evidence="1" type="ORF">A1sIA56_06585</name>
</gene>
<evidence type="ECO:0000313" key="2">
    <source>
        <dbReference type="Proteomes" id="UP000217215"/>
    </source>
</evidence>
<keyword evidence="2" id="KW-1185">Reference proteome</keyword>
<dbReference type="KEGG" id="psuf:A1sIA56_06585"/>
<organism evidence="1 2">
    <name type="scientific">Candidatus Planktophila sulfonica</name>
    <dbReference type="NCBI Taxonomy" id="1884904"/>
    <lineage>
        <taxon>Bacteria</taxon>
        <taxon>Bacillati</taxon>
        <taxon>Actinomycetota</taxon>
        <taxon>Actinomycetes</taxon>
        <taxon>Candidatus Nanopelagicales</taxon>
        <taxon>Candidatus Nanopelagicaceae</taxon>
        <taxon>Candidatus Planktophila</taxon>
    </lineage>
</organism>
<evidence type="ECO:0000313" key="1">
    <source>
        <dbReference type="EMBL" id="ASY16535.1"/>
    </source>
</evidence>
<sequence>MKRKHLAFIATSSAFVLFGAGALTTQALMTSRIEKRINTELPKASDITASVPLVDMPQNLTSDSIKSAEINIGSYSLKGSKVESSIAISANNISKSKPTLVGSLNVTATIPAATIIKSAEFENAEIVGNALQVSVGASGLGKALLTPKFSNNAIYFQLQSISILGNPIPSSSLPADIQNQIKSKSIRELSVPKGLKLKSVSLSSKGLSVNLQGSNIQLGKLGSTL</sequence>
<dbReference type="EMBL" id="CP016773">
    <property type="protein sequence ID" value="ASY16535.1"/>
    <property type="molecule type" value="Genomic_DNA"/>
</dbReference>
<evidence type="ECO:0008006" key="3">
    <source>
        <dbReference type="Google" id="ProtNLM"/>
    </source>
</evidence>
<dbReference type="Proteomes" id="UP000217215">
    <property type="component" value="Chromosome"/>
</dbReference>